<dbReference type="Proteomes" id="UP000708208">
    <property type="component" value="Unassembled WGS sequence"/>
</dbReference>
<dbReference type="GO" id="GO:0000977">
    <property type="term" value="F:RNA polymerase II transcription regulatory region sequence-specific DNA binding"/>
    <property type="evidence" value="ECO:0007669"/>
    <property type="project" value="TreeGrafter"/>
</dbReference>
<dbReference type="PROSITE" id="PS00028">
    <property type="entry name" value="ZINC_FINGER_C2H2_1"/>
    <property type="match status" value="1"/>
</dbReference>
<feature type="non-terminal residue" evidence="9">
    <location>
        <position position="1"/>
    </location>
</feature>
<evidence type="ECO:0000256" key="4">
    <source>
        <dbReference type="ARBA" id="ARBA00022771"/>
    </source>
</evidence>
<dbReference type="GO" id="GO:0005634">
    <property type="term" value="C:nucleus"/>
    <property type="evidence" value="ECO:0007669"/>
    <property type="project" value="UniProtKB-SubCell"/>
</dbReference>
<dbReference type="FunFam" id="3.30.160.60:FF:000145">
    <property type="entry name" value="Zinc finger protein 574"/>
    <property type="match status" value="1"/>
</dbReference>
<dbReference type="PANTHER" id="PTHR24409">
    <property type="entry name" value="ZINC FINGER PROTEIN 142"/>
    <property type="match status" value="1"/>
</dbReference>
<evidence type="ECO:0000313" key="9">
    <source>
        <dbReference type="EMBL" id="CAG7820734.1"/>
    </source>
</evidence>
<dbReference type="GO" id="GO:0000981">
    <property type="term" value="F:DNA-binding transcription factor activity, RNA polymerase II-specific"/>
    <property type="evidence" value="ECO:0007669"/>
    <property type="project" value="TreeGrafter"/>
</dbReference>
<keyword evidence="4 7" id="KW-0863">Zinc-finger</keyword>
<reference evidence="9" key="1">
    <citation type="submission" date="2021-06" db="EMBL/GenBank/DDBJ databases">
        <authorList>
            <person name="Hodson N. C."/>
            <person name="Mongue J. A."/>
            <person name="Jaron S. K."/>
        </authorList>
    </citation>
    <scope>NUCLEOTIDE SEQUENCE</scope>
</reference>
<evidence type="ECO:0000256" key="7">
    <source>
        <dbReference type="PROSITE-ProRule" id="PRU00042"/>
    </source>
</evidence>
<protein>
    <recommendedName>
        <fullName evidence="8">C2H2-type domain-containing protein</fullName>
    </recommendedName>
</protein>
<evidence type="ECO:0000256" key="6">
    <source>
        <dbReference type="ARBA" id="ARBA00023242"/>
    </source>
</evidence>
<feature type="domain" description="C2H2-type" evidence="8">
    <location>
        <begin position="35"/>
        <end position="62"/>
    </location>
</feature>
<dbReference type="Pfam" id="PF00096">
    <property type="entry name" value="zf-C2H2"/>
    <property type="match status" value="1"/>
</dbReference>
<dbReference type="PANTHER" id="PTHR24409:SF295">
    <property type="entry name" value="AZ2-RELATED"/>
    <property type="match status" value="1"/>
</dbReference>
<evidence type="ECO:0000256" key="1">
    <source>
        <dbReference type="ARBA" id="ARBA00004123"/>
    </source>
</evidence>
<keyword evidence="5" id="KW-0862">Zinc</keyword>
<dbReference type="OrthoDB" id="6077919at2759"/>
<dbReference type="SMART" id="SM00355">
    <property type="entry name" value="ZnF_C2H2"/>
    <property type="match status" value="3"/>
</dbReference>
<dbReference type="InterPro" id="IPR013087">
    <property type="entry name" value="Znf_C2H2_type"/>
</dbReference>
<comment type="subcellular location">
    <subcellularLocation>
        <location evidence="1">Nucleus</location>
    </subcellularLocation>
</comment>
<comment type="caution">
    <text evidence="9">The sequence shown here is derived from an EMBL/GenBank/DDBJ whole genome shotgun (WGS) entry which is preliminary data.</text>
</comment>
<name>A0A8J2KWV8_9HEXA</name>
<gene>
    <name evidence="9" type="ORF">AFUS01_LOCUS31109</name>
</gene>
<proteinExistence type="predicted"/>
<sequence length="107" mass="12565">DRSHHVRVNHSPRKICEFCGKGFRVKQELDIHKRFKCDFCEKKFISKTNMYAHLRIHTNYQCRKCGIPCGSAKAWKEHRCEGKMKLTDTILLKARSLSEGNILSEEK</sequence>
<accession>A0A8J2KWV8</accession>
<dbReference type="GO" id="GO:0008270">
    <property type="term" value="F:zinc ion binding"/>
    <property type="evidence" value="ECO:0007669"/>
    <property type="project" value="UniProtKB-KW"/>
</dbReference>
<organism evidence="9 10">
    <name type="scientific">Allacma fusca</name>
    <dbReference type="NCBI Taxonomy" id="39272"/>
    <lineage>
        <taxon>Eukaryota</taxon>
        <taxon>Metazoa</taxon>
        <taxon>Ecdysozoa</taxon>
        <taxon>Arthropoda</taxon>
        <taxon>Hexapoda</taxon>
        <taxon>Collembola</taxon>
        <taxon>Symphypleona</taxon>
        <taxon>Sminthuridae</taxon>
        <taxon>Allacma</taxon>
    </lineage>
</organism>
<dbReference type="AlphaFoldDB" id="A0A8J2KWV8"/>
<evidence type="ECO:0000256" key="5">
    <source>
        <dbReference type="ARBA" id="ARBA00022833"/>
    </source>
</evidence>
<keyword evidence="6" id="KW-0539">Nucleus</keyword>
<evidence type="ECO:0000313" key="10">
    <source>
        <dbReference type="Proteomes" id="UP000708208"/>
    </source>
</evidence>
<evidence type="ECO:0000256" key="3">
    <source>
        <dbReference type="ARBA" id="ARBA00022737"/>
    </source>
</evidence>
<evidence type="ECO:0000259" key="8">
    <source>
        <dbReference type="PROSITE" id="PS50157"/>
    </source>
</evidence>
<dbReference type="EMBL" id="CAJVCH010488358">
    <property type="protein sequence ID" value="CAG7820734.1"/>
    <property type="molecule type" value="Genomic_DNA"/>
</dbReference>
<evidence type="ECO:0000256" key="2">
    <source>
        <dbReference type="ARBA" id="ARBA00022723"/>
    </source>
</evidence>
<keyword evidence="2" id="KW-0479">Metal-binding</keyword>
<keyword evidence="3" id="KW-0677">Repeat</keyword>
<dbReference type="PROSITE" id="PS50157">
    <property type="entry name" value="ZINC_FINGER_C2H2_2"/>
    <property type="match status" value="1"/>
</dbReference>
<keyword evidence="10" id="KW-1185">Reference proteome</keyword>